<keyword evidence="6 7" id="KW-0472">Membrane</keyword>
<feature type="transmembrane region" description="Helical" evidence="7">
    <location>
        <begin position="98"/>
        <end position="120"/>
    </location>
</feature>
<keyword evidence="4" id="KW-0029">Amino-acid transport</keyword>
<accession>A0AAW2W918</accession>
<dbReference type="PANTHER" id="PTHR48017">
    <property type="entry name" value="OS05G0424000 PROTEIN-RELATED"/>
    <property type="match status" value="1"/>
</dbReference>
<feature type="transmembrane region" description="Helical" evidence="7">
    <location>
        <begin position="362"/>
        <end position="383"/>
    </location>
</feature>
<protein>
    <submittedName>
        <fullName evidence="9">Lysine histidine transporter-like 8</fullName>
    </submittedName>
</protein>
<evidence type="ECO:0000256" key="7">
    <source>
        <dbReference type="SAM" id="Phobius"/>
    </source>
</evidence>
<evidence type="ECO:0000256" key="5">
    <source>
        <dbReference type="ARBA" id="ARBA00022989"/>
    </source>
</evidence>
<keyword evidence="5 7" id="KW-1133">Transmembrane helix</keyword>
<keyword evidence="2" id="KW-0813">Transport</keyword>
<evidence type="ECO:0000256" key="4">
    <source>
        <dbReference type="ARBA" id="ARBA00022970"/>
    </source>
</evidence>
<feature type="domain" description="Amino acid transporter transmembrane" evidence="8">
    <location>
        <begin position="95"/>
        <end position="488"/>
    </location>
</feature>
<dbReference type="EMBL" id="JACGWN010000008">
    <property type="protein sequence ID" value="KAL0438324.1"/>
    <property type="molecule type" value="Genomic_DNA"/>
</dbReference>
<dbReference type="GO" id="GO:0016020">
    <property type="term" value="C:membrane"/>
    <property type="evidence" value="ECO:0007669"/>
    <property type="project" value="UniProtKB-SubCell"/>
</dbReference>
<reference evidence="9" key="2">
    <citation type="journal article" date="2024" name="Plant">
        <title>Genomic evolution and insights into agronomic trait innovations of Sesamum species.</title>
        <authorList>
            <person name="Miao H."/>
            <person name="Wang L."/>
            <person name="Qu L."/>
            <person name="Liu H."/>
            <person name="Sun Y."/>
            <person name="Le M."/>
            <person name="Wang Q."/>
            <person name="Wei S."/>
            <person name="Zheng Y."/>
            <person name="Lin W."/>
            <person name="Duan Y."/>
            <person name="Cao H."/>
            <person name="Xiong S."/>
            <person name="Wang X."/>
            <person name="Wei L."/>
            <person name="Li C."/>
            <person name="Ma Q."/>
            <person name="Ju M."/>
            <person name="Zhao R."/>
            <person name="Li G."/>
            <person name="Mu C."/>
            <person name="Tian Q."/>
            <person name="Mei H."/>
            <person name="Zhang T."/>
            <person name="Gao T."/>
            <person name="Zhang H."/>
        </authorList>
    </citation>
    <scope>NUCLEOTIDE SEQUENCE</scope>
    <source>
        <strain evidence="9">KEN1</strain>
    </source>
</reference>
<dbReference type="InterPro" id="IPR013057">
    <property type="entry name" value="AA_transpt_TM"/>
</dbReference>
<evidence type="ECO:0000259" key="8">
    <source>
        <dbReference type="Pfam" id="PF01490"/>
    </source>
</evidence>
<feature type="transmembrane region" description="Helical" evidence="7">
    <location>
        <begin position="404"/>
        <end position="425"/>
    </location>
</feature>
<feature type="transmembrane region" description="Helical" evidence="7">
    <location>
        <begin position="464"/>
        <end position="490"/>
    </location>
</feature>
<feature type="transmembrane region" description="Helical" evidence="7">
    <location>
        <begin position="162"/>
        <end position="185"/>
    </location>
</feature>
<feature type="transmembrane region" description="Helical" evidence="7">
    <location>
        <begin position="431"/>
        <end position="452"/>
    </location>
</feature>
<feature type="transmembrane region" description="Helical" evidence="7">
    <location>
        <begin position="317"/>
        <end position="337"/>
    </location>
</feature>
<keyword evidence="3 7" id="KW-0812">Transmembrane</keyword>
<proteinExistence type="predicted"/>
<dbReference type="Pfam" id="PF01490">
    <property type="entry name" value="Aa_trans"/>
    <property type="match status" value="1"/>
</dbReference>
<reference evidence="9" key="1">
    <citation type="submission" date="2020-06" db="EMBL/GenBank/DDBJ databases">
        <authorList>
            <person name="Li T."/>
            <person name="Hu X."/>
            <person name="Zhang T."/>
            <person name="Song X."/>
            <person name="Zhang H."/>
            <person name="Dai N."/>
            <person name="Sheng W."/>
            <person name="Hou X."/>
            <person name="Wei L."/>
        </authorList>
    </citation>
    <scope>NUCLEOTIDE SEQUENCE</scope>
    <source>
        <strain evidence="9">KEN1</strain>
        <tissue evidence="9">Leaf</tissue>
    </source>
</reference>
<comment type="caution">
    <text evidence="9">The sequence shown here is derived from an EMBL/GenBank/DDBJ whole genome shotgun (WGS) entry which is preliminary data.</text>
</comment>
<evidence type="ECO:0000256" key="1">
    <source>
        <dbReference type="ARBA" id="ARBA00004370"/>
    </source>
</evidence>
<name>A0AAW2W918_9LAMI</name>
<evidence type="ECO:0000256" key="2">
    <source>
        <dbReference type="ARBA" id="ARBA00022448"/>
    </source>
</evidence>
<feature type="transmembrane region" description="Helical" evidence="7">
    <location>
        <begin position="126"/>
        <end position="150"/>
    </location>
</feature>
<dbReference type="AlphaFoldDB" id="A0AAW2W918"/>
<gene>
    <name evidence="9" type="ORF">Slati_2315400</name>
</gene>
<feature type="transmembrane region" description="Helical" evidence="7">
    <location>
        <begin position="269"/>
        <end position="286"/>
    </location>
</feature>
<evidence type="ECO:0000256" key="3">
    <source>
        <dbReference type="ARBA" id="ARBA00022692"/>
    </source>
</evidence>
<dbReference type="GO" id="GO:0006865">
    <property type="term" value="P:amino acid transport"/>
    <property type="evidence" value="ECO:0007669"/>
    <property type="project" value="UniProtKB-KW"/>
</dbReference>
<evidence type="ECO:0000256" key="6">
    <source>
        <dbReference type="ARBA" id="ARBA00023136"/>
    </source>
</evidence>
<comment type="subcellular location">
    <subcellularLocation>
        <location evidence="1">Membrane</location>
    </subcellularLocation>
</comment>
<sequence>MSELVEMNSSPVLATPPSHLHIIQSASSTPSPHLNENSIPKTPKSPFSGAARVMTPLASPMKKAIASMHTYLEEVGHLTKLDPQDSWLPITESRNGNAYYAAFHTLSSGIGFQALLLPLAFTTLGWVWGIISLSLAFIWQLYTLWLLIQLHESVPGTRYSRYLRLSMAAFGGTCVSLIMMGGSTLKIFFHTVCGTTCNANSLSTVEWYIVFVCSAIILTQLPNLNSIAGVSLIGATTAVTYCTLTWVLSVSKIRPTGVSYEPVRTKSDVGNICSVLNALGIIAFAFRGHNLVLEIQGTMPSTVKNPSSVPMWKGVKFSYLIIACCLFPMAVGGYWAYGNLIPANGGLLSALDEYHRNDTSRVILGLTSLFVVINCLTSFQIYAMPAFDNLEFRYTSNKNGPCPWWLRTGIRVFYGCLTFFISVALPFLKSLAGLIGGIALPVTLAYPCLMWIRIKKPQRFSSMWWLNWLLGSLGMILSVLLVFGAIWTIATQGIPIHFFKPE</sequence>
<feature type="transmembrane region" description="Helical" evidence="7">
    <location>
        <begin position="205"/>
        <end position="221"/>
    </location>
</feature>
<feature type="transmembrane region" description="Helical" evidence="7">
    <location>
        <begin position="228"/>
        <end position="249"/>
    </location>
</feature>
<evidence type="ECO:0000313" key="9">
    <source>
        <dbReference type="EMBL" id="KAL0438324.1"/>
    </source>
</evidence>
<organism evidence="9">
    <name type="scientific">Sesamum latifolium</name>
    <dbReference type="NCBI Taxonomy" id="2727402"/>
    <lineage>
        <taxon>Eukaryota</taxon>
        <taxon>Viridiplantae</taxon>
        <taxon>Streptophyta</taxon>
        <taxon>Embryophyta</taxon>
        <taxon>Tracheophyta</taxon>
        <taxon>Spermatophyta</taxon>
        <taxon>Magnoliopsida</taxon>
        <taxon>eudicotyledons</taxon>
        <taxon>Gunneridae</taxon>
        <taxon>Pentapetalae</taxon>
        <taxon>asterids</taxon>
        <taxon>lamiids</taxon>
        <taxon>Lamiales</taxon>
        <taxon>Pedaliaceae</taxon>
        <taxon>Sesamum</taxon>
    </lineage>
</organism>